<dbReference type="PANTHER" id="PTHR12753:SF0">
    <property type="entry name" value="ALPHA N-TERMINAL PROTEIN METHYLTRANSFERASE 1"/>
    <property type="match status" value="1"/>
</dbReference>
<comment type="catalytic activity">
    <reaction evidence="10">
        <text>N-terminal L-alanyl-L-prolyl-L-lysyl-[protein] + 3 S-adenosyl-L-methionine = N-terminal N,N,N-trimethyl-L-alanyl-L-prolyl-L-lysyl-[protein] + 3 S-adenosyl-L-homocysteine + 3 H(+)</text>
        <dbReference type="Rhea" id="RHEA:54712"/>
        <dbReference type="Rhea" id="RHEA-COMP:13785"/>
        <dbReference type="Rhea" id="RHEA-COMP:13971"/>
        <dbReference type="ChEBI" id="CHEBI:15378"/>
        <dbReference type="ChEBI" id="CHEBI:57856"/>
        <dbReference type="ChEBI" id="CHEBI:59789"/>
        <dbReference type="ChEBI" id="CHEBI:138057"/>
        <dbReference type="ChEBI" id="CHEBI:138315"/>
        <dbReference type="EC" id="2.1.1.244"/>
    </reaction>
</comment>
<evidence type="ECO:0000313" key="11">
    <source>
        <dbReference type="EMBL" id="KAL0566445.1"/>
    </source>
</evidence>
<evidence type="ECO:0000256" key="7">
    <source>
        <dbReference type="ARBA" id="ARBA00043129"/>
    </source>
</evidence>
<dbReference type="SUPFAM" id="SSF53335">
    <property type="entry name" value="S-adenosyl-L-methionine-dependent methyltransferases"/>
    <property type="match status" value="1"/>
</dbReference>
<keyword evidence="12" id="KW-1185">Reference proteome</keyword>
<dbReference type="EC" id="2.1.1.244" evidence="5"/>
<evidence type="ECO:0000256" key="9">
    <source>
        <dbReference type="ARBA" id="ARBA00047885"/>
    </source>
</evidence>
<proteinExistence type="inferred from homology"/>
<dbReference type="PANTHER" id="PTHR12753">
    <property type="entry name" value="AD-003 - RELATED"/>
    <property type="match status" value="1"/>
</dbReference>
<dbReference type="InterPro" id="IPR029063">
    <property type="entry name" value="SAM-dependent_MTases_sf"/>
</dbReference>
<dbReference type="Gene3D" id="3.40.50.150">
    <property type="entry name" value="Vaccinia Virus protein VP39"/>
    <property type="match status" value="1"/>
</dbReference>
<evidence type="ECO:0000256" key="10">
    <source>
        <dbReference type="ARBA" id="ARBA00048167"/>
    </source>
</evidence>
<comment type="similarity">
    <text evidence="1">Belongs to the methyltransferase superfamily. NTM1 family.</text>
</comment>
<dbReference type="PIRSF" id="PIRSF016958">
    <property type="entry name" value="DUF858_MeTrfase_lik"/>
    <property type="match status" value="1"/>
</dbReference>
<evidence type="ECO:0000256" key="2">
    <source>
        <dbReference type="ARBA" id="ARBA00022603"/>
    </source>
</evidence>
<accession>A0ABR3EU66</accession>
<evidence type="ECO:0000256" key="8">
    <source>
        <dbReference type="ARBA" id="ARBA00047306"/>
    </source>
</evidence>
<evidence type="ECO:0000256" key="1">
    <source>
        <dbReference type="ARBA" id="ARBA00009059"/>
    </source>
</evidence>
<protein>
    <recommendedName>
        <fullName evidence="6">Alpha N-terminal protein methyltransferase 1</fullName>
        <ecNumber evidence="5">2.1.1.244</ecNumber>
    </recommendedName>
    <alternativeName>
        <fullName evidence="7">X-Pro-Lys N-terminal protein methyltransferase 1</fullName>
    </alternativeName>
</protein>
<evidence type="ECO:0000313" key="12">
    <source>
        <dbReference type="Proteomes" id="UP001465976"/>
    </source>
</evidence>
<comment type="caution">
    <text evidence="11">The sequence shown here is derived from an EMBL/GenBank/DDBJ whole genome shotgun (WGS) entry which is preliminary data.</text>
</comment>
<dbReference type="Pfam" id="PF05891">
    <property type="entry name" value="Methyltransf_PK"/>
    <property type="match status" value="2"/>
</dbReference>
<gene>
    <name evidence="11" type="ORF">V5O48_015568</name>
</gene>
<dbReference type="EMBL" id="JBAHYK010001897">
    <property type="protein sequence ID" value="KAL0566445.1"/>
    <property type="molecule type" value="Genomic_DNA"/>
</dbReference>
<evidence type="ECO:0000256" key="4">
    <source>
        <dbReference type="ARBA" id="ARBA00022691"/>
    </source>
</evidence>
<evidence type="ECO:0000256" key="5">
    <source>
        <dbReference type="ARBA" id="ARBA00039112"/>
    </source>
</evidence>
<evidence type="ECO:0000256" key="6">
    <source>
        <dbReference type="ARBA" id="ARBA00039449"/>
    </source>
</evidence>
<evidence type="ECO:0000256" key="3">
    <source>
        <dbReference type="ARBA" id="ARBA00022679"/>
    </source>
</evidence>
<comment type="catalytic activity">
    <reaction evidence="8">
        <text>N-terminal L-seryl-L-prolyl-L-lysyl-[protein] + 3 S-adenosyl-L-methionine = N-terminal N,N,N-trimethyl-L-seryl-L-prolyl-L-lysyl-[protein] + 3 S-adenosyl-L-homocysteine + 3 H(+)</text>
        <dbReference type="Rhea" id="RHEA:54724"/>
        <dbReference type="Rhea" id="RHEA-COMP:13789"/>
        <dbReference type="Rhea" id="RHEA-COMP:13973"/>
        <dbReference type="ChEBI" id="CHEBI:15378"/>
        <dbReference type="ChEBI" id="CHEBI:57856"/>
        <dbReference type="ChEBI" id="CHEBI:59789"/>
        <dbReference type="ChEBI" id="CHEBI:138061"/>
        <dbReference type="ChEBI" id="CHEBI:138317"/>
        <dbReference type="EC" id="2.1.1.244"/>
    </reaction>
</comment>
<comment type="catalytic activity">
    <reaction evidence="9">
        <text>N-terminal L-prolyl-L-prolyl-L-lysyl-[protein] + 2 S-adenosyl-L-methionine = N-terminal N,N-dimethyl-L-prolyl-L-prolyl-L-lysyl-[protein] + 2 S-adenosyl-L-homocysteine + 2 H(+)</text>
        <dbReference type="Rhea" id="RHEA:54736"/>
        <dbReference type="Rhea" id="RHEA-COMP:13787"/>
        <dbReference type="Rhea" id="RHEA-COMP:13974"/>
        <dbReference type="ChEBI" id="CHEBI:15378"/>
        <dbReference type="ChEBI" id="CHEBI:57856"/>
        <dbReference type="ChEBI" id="CHEBI:59789"/>
        <dbReference type="ChEBI" id="CHEBI:138059"/>
        <dbReference type="ChEBI" id="CHEBI:138318"/>
        <dbReference type="EC" id="2.1.1.244"/>
    </reaction>
</comment>
<dbReference type="InterPro" id="IPR008576">
    <property type="entry name" value="MeTrfase_NTM1"/>
</dbReference>
<keyword evidence="4" id="KW-0949">S-adenosyl-L-methionine</keyword>
<dbReference type="Proteomes" id="UP001465976">
    <property type="component" value="Unassembled WGS sequence"/>
</dbReference>
<sequence length="280" mass="30440">MAQPDVSDGIAYWTSQPATVDGVLGGFGTGSLPRVESLGSRLFLLNLFPELSTVPSALKPLKEPSAKLPLRALDVGAGVGRVTRDTLLYLVPNVVLLEPVEPFIQQALSAARSSSDPKTRWPGLSDESKSVTFIQSTLQDCDPARPLSSKNAKFLDRVGSVPTDGPLSDIDTGFDVVWCQWCLGHLNDHDLNAFFKKSKNALREDNGFPGRSLIVVKENVCSDGQDGGPRTVFDQEDSSFTRSDMAWKATFKAAGLRLVKEQVQEGLPQGLYVVKMYALR</sequence>
<keyword evidence="3" id="KW-0808">Transferase</keyword>
<organism evidence="11 12">
    <name type="scientific">Marasmius crinis-equi</name>
    <dbReference type="NCBI Taxonomy" id="585013"/>
    <lineage>
        <taxon>Eukaryota</taxon>
        <taxon>Fungi</taxon>
        <taxon>Dikarya</taxon>
        <taxon>Basidiomycota</taxon>
        <taxon>Agaricomycotina</taxon>
        <taxon>Agaricomycetes</taxon>
        <taxon>Agaricomycetidae</taxon>
        <taxon>Agaricales</taxon>
        <taxon>Marasmiineae</taxon>
        <taxon>Marasmiaceae</taxon>
        <taxon>Marasmius</taxon>
    </lineage>
</organism>
<reference evidence="11 12" key="1">
    <citation type="submission" date="2024-02" db="EMBL/GenBank/DDBJ databases">
        <title>A draft genome for the cacao thread blight pathogen Marasmius crinis-equi.</title>
        <authorList>
            <person name="Cohen S.P."/>
            <person name="Baruah I.K."/>
            <person name="Amoako-Attah I."/>
            <person name="Bukari Y."/>
            <person name="Meinhardt L.W."/>
            <person name="Bailey B.A."/>
        </authorList>
    </citation>
    <scope>NUCLEOTIDE SEQUENCE [LARGE SCALE GENOMIC DNA]</scope>
    <source>
        <strain evidence="11 12">GH-76</strain>
    </source>
</reference>
<name>A0ABR3EU66_9AGAR</name>
<keyword evidence="2" id="KW-0489">Methyltransferase</keyword>